<evidence type="ECO:0000256" key="1">
    <source>
        <dbReference type="PROSITE-ProRule" id="PRU00169"/>
    </source>
</evidence>
<dbReference type="PANTHER" id="PTHR37299">
    <property type="entry name" value="TRANSCRIPTIONAL REGULATOR-RELATED"/>
    <property type="match status" value="1"/>
</dbReference>
<dbReference type="AlphaFoldDB" id="A0A4R0NHU4"/>
<dbReference type="SMART" id="SM00850">
    <property type="entry name" value="LytTR"/>
    <property type="match status" value="1"/>
</dbReference>
<dbReference type="GO" id="GO:0000156">
    <property type="term" value="F:phosphorelay response regulator activity"/>
    <property type="evidence" value="ECO:0007669"/>
    <property type="project" value="InterPro"/>
</dbReference>
<evidence type="ECO:0000259" key="3">
    <source>
        <dbReference type="PROSITE" id="PS50930"/>
    </source>
</evidence>
<dbReference type="PROSITE" id="PS50930">
    <property type="entry name" value="HTH_LYTTR"/>
    <property type="match status" value="1"/>
</dbReference>
<dbReference type="InterPro" id="IPR011006">
    <property type="entry name" value="CheY-like_superfamily"/>
</dbReference>
<name>A0A4R0NHU4_9SPHI</name>
<dbReference type="SMART" id="SM00448">
    <property type="entry name" value="REC"/>
    <property type="match status" value="1"/>
</dbReference>
<dbReference type="PROSITE" id="PS50110">
    <property type="entry name" value="RESPONSE_REGULATORY"/>
    <property type="match status" value="1"/>
</dbReference>
<evidence type="ECO:0000313" key="4">
    <source>
        <dbReference type="EMBL" id="TCD00200.1"/>
    </source>
</evidence>
<dbReference type="EMBL" id="SJSL01000004">
    <property type="protein sequence ID" value="TCD00200.1"/>
    <property type="molecule type" value="Genomic_DNA"/>
</dbReference>
<dbReference type="Pfam" id="PF00072">
    <property type="entry name" value="Response_reg"/>
    <property type="match status" value="1"/>
</dbReference>
<dbReference type="InterPro" id="IPR046947">
    <property type="entry name" value="LytR-like"/>
</dbReference>
<dbReference type="PANTHER" id="PTHR37299:SF1">
    <property type="entry name" value="STAGE 0 SPORULATION PROTEIN A HOMOLOG"/>
    <property type="match status" value="1"/>
</dbReference>
<dbReference type="OrthoDB" id="9787344at2"/>
<proteinExistence type="predicted"/>
<gene>
    <name evidence="4" type="ORF">EZ437_15930</name>
</gene>
<dbReference type="RefSeq" id="WP_131597055.1">
    <property type="nucleotide sequence ID" value="NZ_SJSL01000004.1"/>
</dbReference>
<dbReference type="Pfam" id="PF04397">
    <property type="entry name" value="LytTR"/>
    <property type="match status" value="1"/>
</dbReference>
<feature type="modified residue" description="4-aspartylphosphate" evidence="1">
    <location>
        <position position="56"/>
    </location>
</feature>
<dbReference type="GO" id="GO:0003677">
    <property type="term" value="F:DNA binding"/>
    <property type="evidence" value="ECO:0007669"/>
    <property type="project" value="InterPro"/>
</dbReference>
<dbReference type="Gene3D" id="3.40.50.2300">
    <property type="match status" value="1"/>
</dbReference>
<dbReference type="Gene3D" id="2.40.50.1020">
    <property type="entry name" value="LytTr DNA-binding domain"/>
    <property type="match status" value="1"/>
</dbReference>
<dbReference type="SUPFAM" id="SSF52172">
    <property type="entry name" value="CheY-like"/>
    <property type="match status" value="1"/>
</dbReference>
<evidence type="ECO:0000313" key="5">
    <source>
        <dbReference type="Proteomes" id="UP000293347"/>
    </source>
</evidence>
<keyword evidence="5" id="KW-1185">Reference proteome</keyword>
<organism evidence="4 5">
    <name type="scientific">Pedobacter psychroterrae</name>
    <dbReference type="NCBI Taxonomy" id="2530453"/>
    <lineage>
        <taxon>Bacteria</taxon>
        <taxon>Pseudomonadati</taxon>
        <taxon>Bacteroidota</taxon>
        <taxon>Sphingobacteriia</taxon>
        <taxon>Sphingobacteriales</taxon>
        <taxon>Sphingobacteriaceae</taxon>
        <taxon>Pedobacter</taxon>
    </lineage>
</organism>
<feature type="domain" description="Response regulatory" evidence="2">
    <location>
        <begin position="5"/>
        <end position="116"/>
    </location>
</feature>
<dbReference type="InterPro" id="IPR007492">
    <property type="entry name" value="LytTR_DNA-bd_dom"/>
</dbReference>
<dbReference type="InterPro" id="IPR001789">
    <property type="entry name" value="Sig_transdc_resp-reg_receiver"/>
</dbReference>
<protein>
    <submittedName>
        <fullName evidence="4">Response regulator transcription factor</fullName>
    </submittedName>
</protein>
<feature type="domain" description="HTH LytTR-type" evidence="3">
    <location>
        <begin position="145"/>
        <end position="241"/>
    </location>
</feature>
<evidence type="ECO:0000259" key="2">
    <source>
        <dbReference type="PROSITE" id="PS50110"/>
    </source>
</evidence>
<comment type="caution">
    <text evidence="4">The sequence shown here is derived from an EMBL/GenBank/DDBJ whole genome shotgun (WGS) entry which is preliminary data.</text>
</comment>
<dbReference type="Proteomes" id="UP000293347">
    <property type="component" value="Unassembled WGS sequence"/>
</dbReference>
<keyword evidence="1" id="KW-0597">Phosphoprotein</keyword>
<accession>A0A4R0NHU4</accession>
<sequence>MNKIHCLIVDDEPIARDIIQNYCQHLDYLNVVASCGNALEAKAIMQTTHIDILFLDINMPVMDGISFLKTLKNPAQVIFTTAYKEYAIDAFDLAACDYLLKPFSFERFIMAIDKATDKLQPAKTRQEGSSIPASQPGPIEDFTFIKTDGKIYKLSHHDLLYAEAQGNYTRIVTTSNTLMPKMPFSSFEELLPASTFLRVHRSFIINKSKIDHIEGNRLFINNTEIPIGSNYKDQLMKELGFPKA</sequence>
<reference evidence="4 5" key="1">
    <citation type="submission" date="2019-02" db="EMBL/GenBank/DDBJ databases">
        <title>Pedobacter sp. RP-1-14 sp. nov., isolated from Arctic soil.</title>
        <authorList>
            <person name="Dahal R.H."/>
        </authorList>
    </citation>
    <scope>NUCLEOTIDE SEQUENCE [LARGE SCALE GENOMIC DNA]</scope>
    <source>
        <strain evidence="4 5">RP-1-14</strain>
    </source>
</reference>